<name>A0A4S2FT08_9BACT</name>
<sequence length="68" mass="8200">MEPRYVILMDFSTGELIKIRLSDEQLKASEDYDDFEEFLSSIESDYDFRLKDCLYMTCHNLSERNYNL</sequence>
<dbReference type="AlphaFoldDB" id="A0A4S2FT08"/>
<gene>
    <name evidence="1" type="ORF">E5339_04210</name>
</gene>
<organism evidence="1 2">
    <name type="scientific">Phocaeicola sartorii</name>
    <dbReference type="NCBI Taxonomy" id="671267"/>
    <lineage>
        <taxon>Bacteria</taxon>
        <taxon>Pseudomonadati</taxon>
        <taxon>Bacteroidota</taxon>
        <taxon>Bacteroidia</taxon>
        <taxon>Bacteroidales</taxon>
        <taxon>Bacteroidaceae</taxon>
        <taxon>Phocaeicola</taxon>
    </lineage>
</organism>
<dbReference type="Proteomes" id="UP000310760">
    <property type="component" value="Unassembled WGS sequence"/>
</dbReference>
<proteinExistence type="predicted"/>
<evidence type="ECO:0000313" key="1">
    <source>
        <dbReference type="EMBL" id="TGY72371.1"/>
    </source>
</evidence>
<comment type="caution">
    <text evidence="1">The sequence shown here is derived from an EMBL/GenBank/DDBJ whole genome shotgun (WGS) entry which is preliminary data.</text>
</comment>
<protein>
    <submittedName>
        <fullName evidence="1">Uncharacterized protein</fullName>
    </submittedName>
</protein>
<reference evidence="1 2" key="1">
    <citation type="submission" date="2019-04" db="EMBL/GenBank/DDBJ databases">
        <title>Microbes associate with the intestines of laboratory mice.</title>
        <authorList>
            <person name="Navarre W."/>
            <person name="Wong E."/>
            <person name="Huang K."/>
            <person name="Tropini C."/>
            <person name="Ng K."/>
            <person name="Yu B."/>
        </authorList>
    </citation>
    <scope>NUCLEOTIDE SEQUENCE [LARGE SCALE GENOMIC DNA]</scope>
    <source>
        <strain evidence="1 2">NM22_B1</strain>
    </source>
</reference>
<dbReference type="RefSeq" id="WP_135950504.1">
    <property type="nucleotide sequence ID" value="NZ_CBFGFN010000006.1"/>
</dbReference>
<evidence type="ECO:0000313" key="2">
    <source>
        <dbReference type="Proteomes" id="UP000310760"/>
    </source>
</evidence>
<accession>A0A4S2FT08</accession>
<dbReference type="EMBL" id="SRYJ01000006">
    <property type="protein sequence ID" value="TGY72371.1"/>
    <property type="molecule type" value="Genomic_DNA"/>
</dbReference>